<comment type="catalytic activity">
    <reaction evidence="2 18 19">
        <text>(6R)-NADPHX = (6S)-NADPHX</text>
        <dbReference type="Rhea" id="RHEA:32227"/>
        <dbReference type="ChEBI" id="CHEBI:64076"/>
        <dbReference type="ChEBI" id="CHEBI:64077"/>
        <dbReference type="EC" id="5.1.99.6"/>
    </reaction>
</comment>
<evidence type="ECO:0000256" key="4">
    <source>
        <dbReference type="ARBA" id="ARBA00009524"/>
    </source>
</evidence>
<evidence type="ECO:0000256" key="10">
    <source>
        <dbReference type="ARBA" id="ARBA00023027"/>
    </source>
</evidence>
<feature type="binding site" evidence="18">
    <location>
        <begin position="58"/>
        <end position="62"/>
    </location>
    <ligand>
        <name>(6S)-NADPHX</name>
        <dbReference type="ChEBI" id="CHEBI:64076"/>
    </ligand>
</feature>
<comment type="catalytic activity">
    <reaction evidence="16 17 19">
        <text>(6S)-NADPHX + ADP = AMP + phosphate + NADPH + H(+)</text>
        <dbReference type="Rhea" id="RHEA:32235"/>
        <dbReference type="ChEBI" id="CHEBI:15378"/>
        <dbReference type="ChEBI" id="CHEBI:43474"/>
        <dbReference type="ChEBI" id="CHEBI:57783"/>
        <dbReference type="ChEBI" id="CHEBI:64076"/>
        <dbReference type="ChEBI" id="CHEBI:456215"/>
        <dbReference type="ChEBI" id="CHEBI:456216"/>
        <dbReference type="EC" id="4.2.1.136"/>
    </reaction>
</comment>
<feature type="domain" description="YjeF N-terminal" evidence="21">
    <location>
        <begin position="10"/>
        <end position="210"/>
    </location>
</feature>
<evidence type="ECO:0000256" key="19">
    <source>
        <dbReference type="PIRNR" id="PIRNR017184"/>
    </source>
</evidence>
<evidence type="ECO:0000256" key="11">
    <source>
        <dbReference type="ARBA" id="ARBA00023235"/>
    </source>
</evidence>
<feature type="binding site" evidence="17">
    <location>
        <position position="255"/>
    </location>
    <ligand>
        <name>(6S)-NADPHX</name>
        <dbReference type="ChEBI" id="CHEBI:64076"/>
    </ligand>
</feature>
<feature type="binding site" evidence="17">
    <location>
        <begin position="407"/>
        <end position="411"/>
    </location>
    <ligand>
        <name>AMP</name>
        <dbReference type="ChEBI" id="CHEBI:456215"/>
    </ligand>
</feature>
<evidence type="ECO:0000256" key="1">
    <source>
        <dbReference type="ARBA" id="ARBA00000013"/>
    </source>
</evidence>
<comment type="cofactor">
    <cofactor evidence="17">
        <name>Mg(2+)</name>
        <dbReference type="ChEBI" id="CHEBI:18420"/>
    </cofactor>
</comment>
<evidence type="ECO:0000256" key="17">
    <source>
        <dbReference type="HAMAP-Rule" id="MF_01965"/>
    </source>
</evidence>
<keyword evidence="23" id="KW-1185">Reference proteome</keyword>
<evidence type="ECO:0000256" key="18">
    <source>
        <dbReference type="HAMAP-Rule" id="MF_01966"/>
    </source>
</evidence>
<dbReference type="Proteomes" id="UP000647235">
    <property type="component" value="Unassembled WGS sequence"/>
</dbReference>
<dbReference type="PIRSF" id="PIRSF017184">
    <property type="entry name" value="Nnr"/>
    <property type="match status" value="1"/>
</dbReference>
<dbReference type="EMBL" id="JACOOY010000002">
    <property type="protein sequence ID" value="MBC5664107.1"/>
    <property type="molecule type" value="Genomic_DNA"/>
</dbReference>
<dbReference type="CDD" id="cd01171">
    <property type="entry name" value="YXKO-related"/>
    <property type="match status" value="1"/>
</dbReference>
<dbReference type="SUPFAM" id="SSF53613">
    <property type="entry name" value="Ribokinase-like"/>
    <property type="match status" value="1"/>
</dbReference>
<dbReference type="HAMAP" id="MF_01966">
    <property type="entry name" value="NADHX_epimerase"/>
    <property type="match status" value="1"/>
</dbReference>
<feature type="binding site" evidence="18">
    <location>
        <position position="153"/>
    </location>
    <ligand>
        <name>(6S)-NADPHX</name>
        <dbReference type="ChEBI" id="CHEBI:64076"/>
    </ligand>
</feature>
<accession>A0ABR7ESZ3</accession>
<dbReference type="PROSITE" id="PS51385">
    <property type="entry name" value="YJEF_N"/>
    <property type="match status" value="1"/>
</dbReference>
<keyword evidence="12 17" id="KW-0456">Lyase</keyword>
<comment type="catalytic activity">
    <reaction evidence="1 18 19">
        <text>(6R)-NADHX = (6S)-NADHX</text>
        <dbReference type="Rhea" id="RHEA:32215"/>
        <dbReference type="ChEBI" id="CHEBI:64074"/>
        <dbReference type="ChEBI" id="CHEBI:64075"/>
        <dbReference type="EC" id="5.1.99.6"/>
    </reaction>
</comment>
<dbReference type="PROSITE" id="PS51383">
    <property type="entry name" value="YJEF_C_3"/>
    <property type="match status" value="1"/>
</dbReference>
<comment type="catalytic activity">
    <reaction evidence="15 17 19">
        <text>(6S)-NADHX + ADP = AMP + phosphate + NADH + H(+)</text>
        <dbReference type="Rhea" id="RHEA:32223"/>
        <dbReference type="ChEBI" id="CHEBI:15378"/>
        <dbReference type="ChEBI" id="CHEBI:43474"/>
        <dbReference type="ChEBI" id="CHEBI:57945"/>
        <dbReference type="ChEBI" id="CHEBI:64074"/>
        <dbReference type="ChEBI" id="CHEBI:456215"/>
        <dbReference type="ChEBI" id="CHEBI:456216"/>
        <dbReference type="EC" id="4.2.1.136"/>
    </reaction>
</comment>
<dbReference type="PANTHER" id="PTHR12592">
    <property type="entry name" value="ATP-DEPENDENT (S)-NAD(P)H-HYDRATE DEHYDRATASE FAMILY MEMBER"/>
    <property type="match status" value="1"/>
</dbReference>
<feature type="binding site" evidence="18">
    <location>
        <position position="156"/>
    </location>
    <ligand>
        <name>K(+)</name>
        <dbReference type="ChEBI" id="CHEBI:29103"/>
    </ligand>
</feature>
<keyword evidence="5 18" id="KW-0479">Metal-binding</keyword>
<evidence type="ECO:0000256" key="15">
    <source>
        <dbReference type="ARBA" id="ARBA00048238"/>
    </source>
</evidence>
<comment type="function">
    <text evidence="14 19">Bifunctional enzyme that catalyzes the epimerization of the S- and R-forms of NAD(P)HX and the dehydration of the S-form of NAD(P)HX at the expense of ADP, which is converted to AMP. This allows the repair of both epimers of NAD(P)HX, a damaged form of NAD(P)H that is a result of enzymatic or heat-dependent hydration.</text>
</comment>
<dbReference type="NCBIfam" id="TIGR00196">
    <property type="entry name" value="yjeF_cterm"/>
    <property type="match status" value="1"/>
</dbReference>
<keyword evidence="7 17" id="KW-0067">ATP-binding</keyword>
<dbReference type="EC" id="4.2.1.136" evidence="19"/>
<protein>
    <recommendedName>
        <fullName evidence="19">Bifunctional NAD(P)H-hydrate repair enzyme</fullName>
    </recommendedName>
    <alternativeName>
        <fullName evidence="19">Nicotinamide nucleotide repair protein</fullName>
    </alternativeName>
    <domain>
        <recommendedName>
            <fullName evidence="19">ADP-dependent (S)-NAD(P)H-hydrate dehydratase</fullName>
            <ecNumber evidence="19">4.2.1.136</ecNumber>
        </recommendedName>
        <alternativeName>
            <fullName evidence="19">ADP-dependent NAD(P)HX dehydratase</fullName>
        </alternativeName>
    </domain>
    <domain>
        <recommendedName>
            <fullName evidence="19">NAD(P)H-hydrate epimerase</fullName>
            <ecNumber evidence="19">5.1.99.6</ecNumber>
        </recommendedName>
    </domain>
</protein>
<dbReference type="InterPro" id="IPR004443">
    <property type="entry name" value="YjeF_N_dom"/>
</dbReference>
<feature type="binding site" evidence="18">
    <location>
        <begin position="124"/>
        <end position="130"/>
    </location>
    <ligand>
        <name>(6S)-NADPHX</name>
        <dbReference type="ChEBI" id="CHEBI:64076"/>
    </ligand>
</feature>
<evidence type="ECO:0000256" key="12">
    <source>
        <dbReference type="ARBA" id="ARBA00023239"/>
    </source>
</evidence>
<keyword evidence="13" id="KW-0511">Multifunctional enzyme</keyword>
<evidence type="ECO:0000256" key="8">
    <source>
        <dbReference type="ARBA" id="ARBA00022857"/>
    </source>
</evidence>
<dbReference type="SUPFAM" id="SSF64153">
    <property type="entry name" value="YjeF N-terminal domain-like"/>
    <property type="match status" value="1"/>
</dbReference>
<gene>
    <name evidence="18" type="primary">nnrE</name>
    <name evidence="17" type="synonym">nnrD</name>
    <name evidence="22" type="ORF">H8S07_02240</name>
</gene>
<evidence type="ECO:0000259" key="20">
    <source>
        <dbReference type="PROSITE" id="PS51383"/>
    </source>
</evidence>
<sequence>MRFLPDGDSMKAADKDTIENLGIPSLELMERAARSCIDSMKKEKLDFTDVLIVCGSGNNGGDGFAIARLLKEEGCAVTVFMAGNPAHLSAECRYQWKLFESIGGSIRDHYPDGTYSLIIDAIFGVGLSREVTGHYREVIEWMNEASGTKVAVDIPSGINAGNGCVLGIAFRADYTVTFQVEKIGLIFYPGKEYAGKVTVTDIGISLRTMEKNKNIAYLPDREEYIRMLPDRPEDSNKGTYGRLLVIAGSKGMSGAAFLNAMAAYRMGAGLVQIYTEESNRIILQALLPEAIITTYTEFDKEEVKRLLSHADAVCIGSGLSRSKTAKKILKTVLSNVEVACVIDADGLNLLAEHLKYTEYLTEGSFILTPHMKEMSRLTGLSVPEIRANRQQVLESLTEEWNVTCVLKDSRTLIGEAGKRTCVNTSGCQALAKGGSGDVLCGVIAGLLAQGISTFEAATLGTYIHGLSGETAARKKNSYSILARDLLESLATTDITNSNL</sequence>
<dbReference type="EC" id="5.1.99.6" evidence="19"/>
<feature type="binding site" evidence="18">
    <location>
        <position position="120"/>
    </location>
    <ligand>
        <name>K(+)</name>
        <dbReference type="ChEBI" id="CHEBI:29103"/>
    </ligand>
</feature>
<organism evidence="22 23">
    <name type="scientific">Dorea hominis</name>
    <dbReference type="NCBI Taxonomy" id="2763040"/>
    <lineage>
        <taxon>Bacteria</taxon>
        <taxon>Bacillati</taxon>
        <taxon>Bacillota</taxon>
        <taxon>Clostridia</taxon>
        <taxon>Lachnospirales</taxon>
        <taxon>Lachnospiraceae</taxon>
        <taxon>Dorea</taxon>
    </lineage>
</organism>
<dbReference type="InterPro" id="IPR030677">
    <property type="entry name" value="Nnr"/>
</dbReference>
<comment type="similarity">
    <text evidence="17">Belongs to the NnrD/CARKD family.</text>
</comment>
<evidence type="ECO:0000256" key="9">
    <source>
        <dbReference type="ARBA" id="ARBA00022958"/>
    </source>
</evidence>
<feature type="binding site" evidence="17">
    <location>
        <position position="437"/>
    </location>
    <ligand>
        <name>(6S)-NADPHX</name>
        <dbReference type="ChEBI" id="CHEBI:64076"/>
    </ligand>
</feature>
<evidence type="ECO:0000256" key="13">
    <source>
        <dbReference type="ARBA" id="ARBA00023268"/>
    </source>
</evidence>
<feature type="binding site" evidence="17">
    <location>
        <position position="370"/>
    </location>
    <ligand>
        <name>(6S)-NADPHX</name>
        <dbReference type="ChEBI" id="CHEBI:64076"/>
    </ligand>
</feature>
<keyword evidence="11 18" id="KW-0413">Isomerase</keyword>
<keyword evidence="6 17" id="KW-0547">Nucleotide-binding</keyword>
<keyword evidence="9 18" id="KW-0630">Potassium</keyword>
<comment type="function">
    <text evidence="17">Catalyzes the dehydration of the S-form of NAD(P)HX at the expense of ADP, which is converted to AMP. Together with NAD(P)HX epimerase, which catalyzes the epimerization of the S- and R-forms, the enzyme allows the repair of both epimers of NAD(P)HX, a damaged form of NAD(P)H that is a result of enzymatic or heat-dependent hydration.</text>
</comment>
<comment type="function">
    <text evidence="18">Catalyzes the epimerization of the S- and R-forms of NAD(P)HX, a damaged form of NAD(P)H that is a result of enzymatic or heat-dependent hydration. This is a prerequisite for the S-specific NAD(P)H-hydrate dehydratase to allow the repair of both epimers of NAD(P)HX.</text>
</comment>
<evidence type="ECO:0000256" key="2">
    <source>
        <dbReference type="ARBA" id="ARBA00000909"/>
    </source>
</evidence>
<reference evidence="22 23" key="1">
    <citation type="submission" date="2020-08" db="EMBL/GenBank/DDBJ databases">
        <title>Genome public.</title>
        <authorList>
            <person name="Liu C."/>
            <person name="Sun Q."/>
        </authorList>
    </citation>
    <scope>NUCLEOTIDE SEQUENCE [LARGE SCALE GENOMIC DNA]</scope>
    <source>
        <strain evidence="22 23">NSJ-36</strain>
    </source>
</reference>
<dbReference type="Gene3D" id="3.40.50.10260">
    <property type="entry name" value="YjeF N-terminal domain"/>
    <property type="match status" value="1"/>
</dbReference>
<evidence type="ECO:0000256" key="6">
    <source>
        <dbReference type="ARBA" id="ARBA00022741"/>
    </source>
</evidence>
<evidence type="ECO:0000256" key="5">
    <source>
        <dbReference type="ARBA" id="ARBA00022723"/>
    </source>
</evidence>
<comment type="similarity">
    <text evidence="4 19">In the C-terminal section; belongs to the NnrD/CARKD family.</text>
</comment>
<name>A0ABR7ESZ3_9FIRM</name>
<evidence type="ECO:0000256" key="3">
    <source>
        <dbReference type="ARBA" id="ARBA00006001"/>
    </source>
</evidence>
<dbReference type="HAMAP" id="MF_01965">
    <property type="entry name" value="NADHX_dehydratase"/>
    <property type="match status" value="1"/>
</dbReference>
<dbReference type="NCBIfam" id="TIGR00197">
    <property type="entry name" value="yjeF_nterm"/>
    <property type="match status" value="1"/>
</dbReference>
<dbReference type="Gene3D" id="3.40.1190.20">
    <property type="match status" value="1"/>
</dbReference>
<dbReference type="InterPro" id="IPR029056">
    <property type="entry name" value="Ribokinase-like"/>
</dbReference>
<dbReference type="Pfam" id="PF03853">
    <property type="entry name" value="YjeF_N"/>
    <property type="match status" value="1"/>
</dbReference>
<comment type="similarity">
    <text evidence="3 19">In the N-terminal section; belongs to the NnrE/AIBP family.</text>
</comment>
<dbReference type="RefSeq" id="WP_186855347.1">
    <property type="nucleotide sequence ID" value="NZ_JACOOY010000002.1"/>
</dbReference>
<dbReference type="InterPro" id="IPR000631">
    <property type="entry name" value="CARKD"/>
</dbReference>
<proteinExistence type="inferred from homology"/>
<evidence type="ECO:0000256" key="7">
    <source>
        <dbReference type="ARBA" id="ARBA00022840"/>
    </source>
</evidence>
<dbReference type="Pfam" id="PF01256">
    <property type="entry name" value="Carb_kinase"/>
    <property type="match status" value="1"/>
</dbReference>
<evidence type="ECO:0000256" key="14">
    <source>
        <dbReference type="ARBA" id="ARBA00025153"/>
    </source>
</evidence>
<feature type="binding site" evidence="18">
    <location>
        <position position="135"/>
    </location>
    <ligand>
        <name>(6S)-NADPHX</name>
        <dbReference type="ChEBI" id="CHEBI:64076"/>
    </ligand>
</feature>
<keyword evidence="10 17" id="KW-0520">NAD</keyword>
<comment type="subunit">
    <text evidence="17">Homotetramer.</text>
</comment>
<feature type="domain" description="YjeF C-terminal" evidence="20">
    <location>
        <begin position="220"/>
        <end position="496"/>
    </location>
</feature>
<evidence type="ECO:0000259" key="21">
    <source>
        <dbReference type="PROSITE" id="PS51385"/>
    </source>
</evidence>
<feature type="binding site" evidence="17">
    <location>
        <position position="436"/>
    </location>
    <ligand>
        <name>AMP</name>
        <dbReference type="ChEBI" id="CHEBI:456215"/>
    </ligand>
</feature>
<dbReference type="InterPro" id="IPR036652">
    <property type="entry name" value="YjeF_N_dom_sf"/>
</dbReference>
<feature type="binding site" evidence="18">
    <location>
        <position position="59"/>
    </location>
    <ligand>
        <name>K(+)</name>
        <dbReference type="ChEBI" id="CHEBI:29103"/>
    </ligand>
</feature>
<evidence type="ECO:0000256" key="16">
    <source>
        <dbReference type="ARBA" id="ARBA00049209"/>
    </source>
</evidence>
<comment type="cofactor">
    <cofactor evidence="18 19">
        <name>K(+)</name>
        <dbReference type="ChEBI" id="CHEBI:29103"/>
    </cofactor>
    <text evidence="18 19">Binds 1 potassium ion per subunit.</text>
</comment>
<comment type="caution">
    <text evidence="22">The sequence shown here is derived from an EMBL/GenBank/DDBJ whole genome shotgun (WGS) entry which is preliminary data.</text>
</comment>
<evidence type="ECO:0000313" key="23">
    <source>
        <dbReference type="Proteomes" id="UP000647235"/>
    </source>
</evidence>
<comment type="similarity">
    <text evidence="18">Belongs to the NnrE/AIBP family.</text>
</comment>
<feature type="binding site" evidence="17">
    <location>
        <position position="318"/>
    </location>
    <ligand>
        <name>(6S)-NADPHX</name>
        <dbReference type="ChEBI" id="CHEBI:64076"/>
    </ligand>
</feature>
<evidence type="ECO:0000313" key="22">
    <source>
        <dbReference type="EMBL" id="MBC5664107.1"/>
    </source>
</evidence>
<dbReference type="PANTHER" id="PTHR12592:SF0">
    <property type="entry name" value="ATP-DEPENDENT (S)-NAD(P)H-HYDRATE DEHYDRATASE"/>
    <property type="match status" value="1"/>
</dbReference>
<keyword evidence="8 17" id="KW-0521">NADP</keyword>